<organism evidence="10 11">
    <name type="scientific">Actinocorallia longicatena</name>
    <dbReference type="NCBI Taxonomy" id="111803"/>
    <lineage>
        <taxon>Bacteria</taxon>
        <taxon>Bacillati</taxon>
        <taxon>Actinomycetota</taxon>
        <taxon>Actinomycetes</taxon>
        <taxon>Streptosporangiales</taxon>
        <taxon>Thermomonosporaceae</taxon>
        <taxon>Actinocorallia</taxon>
    </lineage>
</organism>
<evidence type="ECO:0000256" key="4">
    <source>
        <dbReference type="ARBA" id="ARBA00022679"/>
    </source>
</evidence>
<evidence type="ECO:0000256" key="5">
    <source>
        <dbReference type="ARBA" id="ARBA00022692"/>
    </source>
</evidence>
<gene>
    <name evidence="10" type="ORF">GCM10010468_68700</name>
</gene>
<feature type="transmembrane region" description="Helical" evidence="9">
    <location>
        <begin position="195"/>
        <end position="219"/>
    </location>
</feature>
<proteinExistence type="predicted"/>
<evidence type="ECO:0000256" key="9">
    <source>
        <dbReference type="SAM" id="Phobius"/>
    </source>
</evidence>
<evidence type="ECO:0000313" key="10">
    <source>
        <dbReference type="EMBL" id="GAA3235131.1"/>
    </source>
</evidence>
<evidence type="ECO:0000256" key="2">
    <source>
        <dbReference type="ARBA" id="ARBA00022475"/>
    </source>
</evidence>
<evidence type="ECO:0000256" key="7">
    <source>
        <dbReference type="ARBA" id="ARBA00023136"/>
    </source>
</evidence>
<keyword evidence="5 9" id="KW-0812">Transmembrane</keyword>
<keyword evidence="3" id="KW-0328">Glycosyltransferase</keyword>
<feature type="transmembrane region" description="Helical" evidence="9">
    <location>
        <begin position="79"/>
        <end position="100"/>
    </location>
</feature>
<dbReference type="PANTHER" id="PTHR33908">
    <property type="entry name" value="MANNOSYLTRANSFERASE YKCB-RELATED"/>
    <property type="match status" value="1"/>
</dbReference>
<feature type="transmembrane region" description="Helical" evidence="9">
    <location>
        <begin position="305"/>
        <end position="324"/>
    </location>
</feature>
<feature type="transmembrane region" description="Helical" evidence="9">
    <location>
        <begin position="270"/>
        <end position="293"/>
    </location>
</feature>
<evidence type="ECO:0000256" key="8">
    <source>
        <dbReference type="SAM" id="MobiDB-lite"/>
    </source>
</evidence>
<keyword evidence="11" id="KW-1185">Reference proteome</keyword>
<keyword evidence="4" id="KW-0808">Transferase</keyword>
<comment type="subcellular location">
    <subcellularLocation>
        <location evidence="1">Cell membrane</location>
        <topology evidence="1">Multi-pass membrane protein</topology>
    </subcellularLocation>
</comment>
<feature type="transmembrane region" description="Helical" evidence="9">
    <location>
        <begin position="49"/>
        <end position="67"/>
    </location>
</feature>
<evidence type="ECO:0000256" key="6">
    <source>
        <dbReference type="ARBA" id="ARBA00022989"/>
    </source>
</evidence>
<feature type="transmembrane region" description="Helical" evidence="9">
    <location>
        <begin position="170"/>
        <end position="189"/>
    </location>
</feature>
<feature type="compositionally biased region" description="Gly residues" evidence="8">
    <location>
        <begin position="117"/>
        <end position="128"/>
    </location>
</feature>
<keyword evidence="2" id="KW-1003">Cell membrane</keyword>
<dbReference type="PANTHER" id="PTHR33908:SF3">
    <property type="entry name" value="UNDECAPRENYL PHOSPHATE-ALPHA-4-AMINO-4-DEOXY-L-ARABINOSE ARABINOSYL TRANSFERASE"/>
    <property type="match status" value="1"/>
</dbReference>
<reference evidence="11" key="1">
    <citation type="journal article" date="2019" name="Int. J. Syst. Evol. Microbiol.">
        <title>The Global Catalogue of Microorganisms (GCM) 10K type strain sequencing project: providing services to taxonomists for standard genome sequencing and annotation.</title>
        <authorList>
            <consortium name="The Broad Institute Genomics Platform"/>
            <consortium name="The Broad Institute Genome Sequencing Center for Infectious Disease"/>
            <person name="Wu L."/>
            <person name="Ma J."/>
        </authorList>
    </citation>
    <scope>NUCLEOTIDE SEQUENCE [LARGE SCALE GENOMIC DNA]</scope>
    <source>
        <strain evidence="11">JCM 9377</strain>
    </source>
</reference>
<evidence type="ECO:0000256" key="3">
    <source>
        <dbReference type="ARBA" id="ARBA00022676"/>
    </source>
</evidence>
<dbReference type="RefSeq" id="WP_344836827.1">
    <property type="nucleotide sequence ID" value="NZ_BAAAUV010000027.1"/>
</dbReference>
<keyword evidence="6 9" id="KW-1133">Transmembrane helix</keyword>
<feature type="transmembrane region" description="Helical" evidence="9">
    <location>
        <begin position="231"/>
        <end position="250"/>
    </location>
</feature>
<evidence type="ECO:0000256" key="1">
    <source>
        <dbReference type="ARBA" id="ARBA00004651"/>
    </source>
</evidence>
<accession>A0ABP6QJA7</accession>
<sequence length="520" mass="56058">MRKSRTPWISPLLAAALALAIAGWRIDAPSLWRDEAVTADLTGRSFPDMVRTLAHIDAVHGFYYLLMRLPAALFTGHEWLLRLPSALAAAATAALTVLLARHLAAPSPDEADPDGMGPDGMGPDGTGPNGADPARTGPWWTGSERLGLTAGVLVAISPIMSRYGQEARQYTLVAALAVLATYLLVRAGSRRGWTWYALAVAALGFTHLFALFLLPAHLATVLLERRPWRPWATATGLALAPVAVLAVVALRQSYQISWITSPTGGDVWHLLGSLSLVTVLVLPAGILLALALWKWSPLTATALPWLVLPPGLLLAISLVSPIYVERYVLYCVPAACLLLAAGLDRLPWQAALPLVLVAAVLTVPRQLQIRDPHKARIDDLRRLAAVLRAHEREGDAVVYTDPRFRPVTATYPEAFAPLDDVLLARTPDAAADLKGRELPRSAHATALAGTSRVWLIHNTLAFLPGSDSGARAKRRLLNSPAFRRLGGWRYHGGTVTLFERVAVPSRVEMSAPVPVPKSSQ</sequence>
<feature type="region of interest" description="Disordered" evidence="8">
    <location>
        <begin position="108"/>
        <end position="136"/>
    </location>
</feature>
<evidence type="ECO:0000313" key="11">
    <source>
        <dbReference type="Proteomes" id="UP001501237"/>
    </source>
</evidence>
<dbReference type="InterPro" id="IPR050297">
    <property type="entry name" value="LipidA_mod_glycosyltrf_83"/>
</dbReference>
<protein>
    <submittedName>
        <fullName evidence="10">Glycosyltransferase family 39 protein</fullName>
    </submittedName>
</protein>
<keyword evidence="7 9" id="KW-0472">Membrane</keyword>
<comment type="caution">
    <text evidence="10">The sequence shown here is derived from an EMBL/GenBank/DDBJ whole genome shotgun (WGS) entry which is preliminary data.</text>
</comment>
<dbReference type="EMBL" id="BAAAUV010000027">
    <property type="protein sequence ID" value="GAA3235131.1"/>
    <property type="molecule type" value="Genomic_DNA"/>
</dbReference>
<name>A0ABP6QJA7_9ACTN</name>
<dbReference type="Proteomes" id="UP001501237">
    <property type="component" value="Unassembled WGS sequence"/>
</dbReference>